<keyword evidence="3" id="KW-1185">Reference proteome</keyword>
<dbReference type="InterPro" id="IPR038213">
    <property type="entry name" value="IFI6/IFI27-like_sf"/>
</dbReference>
<evidence type="ECO:0000256" key="1">
    <source>
        <dbReference type="SAM" id="SignalP"/>
    </source>
</evidence>
<dbReference type="PROSITE" id="PS51257">
    <property type="entry name" value="PROKAR_LIPOPROTEIN"/>
    <property type="match status" value="1"/>
</dbReference>
<evidence type="ECO:0000313" key="2">
    <source>
        <dbReference type="EMBL" id="KAL0072463.1"/>
    </source>
</evidence>
<dbReference type="Proteomes" id="UP001437256">
    <property type="component" value="Unassembled WGS sequence"/>
</dbReference>
<reference evidence="2 3" key="1">
    <citation type="submission" date="2024-05" db="EMBL/GenBank/DDBJ databases">
        <title>A draft genome resource for the thread blight pathogen Marasmius tenuissimus strain MS-2.</title>
        <authorList>
            <person name="Yulfo-Soto G.E."/>
            <person name="Baruah I.K."/>
            <person name="Amoako-Attah I."/>
            <person name="Bukari Y."/>
            <person name="Meinhardt L.W."/>
            <person name="Bailey B.A."/>
            <person name="Cohen S.P."/>
        </authorList>
    </citation>
    <scope>NUCLEOTIDE SEQUENCE [LARGE SCALE GENOMIC DNA]</scope>
    <source>
        <strain evidence="2 3">MS-2</strain>
    </source>
</reference>
<feature type="chain" id="PRO_5047049371" evidence="1">
    <location>
        <begin position="28"/>
        <end position="396"/>
    </location>
</feature>
<sequence>MGKWNRYLTPRLPFAILLFILLSTTSCVCRPQSESIPPDISSRITFTGDVDQWSSAIDKLAQESGIPDDKKTEMAINVGLEGTPEIQGVMKARHGNFTVLSGGQVWEYTAFLNDLSRVHAEAQRLKGNMEHTRDLGEIIKTVEGSFDDLKSFLSGIQLPHIDFDGILHALKPAIESLERVFRDVKASVEEFMRTMSHLIQVLREHLPTEIQTAIEGFDRFREEHPYILAAAEVGLEVVATHVVFPVAFLAVLELIGLSASGPVAGSWAAAIQSGIYGGNTGGLFSVFQSIVMTGKIVWPITVFVDVLALVIGAVSVRPPSVIKSIVDEHLAPFPLATSLELGLSTPVLLDQAGGDELEQWMIAMGNKMTELDVPHVQWLDVAIEAMRKRCEEFVRL</sequence>
<feature type="signal peptide" evidence="1">
    <location>
        <begin position="1"/>
        <end position="27"/>
    </location>
</feature>
<protein>
    <submittedName>
        <fullName evidence="2">Uncharacterized protein</fullName>
    </submittedName>
</protein>
<evidence type="ECO:0000313" key="3">
    <source>
        <dbReference type="Proteomes" id="UP001437256"/>
    </source>
</evidence>
<organism evidence="2 3">
    <name type="scientific">Marasmius tenuissimus</name>
    <dbReference type="NCBI Taxonomy" id="585030"/>
    <lineage>
        <taxon>Eukaryota</taxon>
        <taxon>Fungi</taxon>
        <taxon>Dikarya</taxon>
        <taxon>Basidiomycota</taxon>
        <taxon>Agaricomycotina</taxon>
        <taxon>Agaricomycetes</taxon>
        <taxon>Agaricomycetidae</taxon>
        <taxon>Agaricales</taxon>
        <taxon>Marasmiineae</taxon>
        <taxon>Marasmiaceae</taxon>
        <taxon>Marasmius</taxon>
    </lineage>
</organism>
<accession>A0ABR3AFG2</accession>
<proteinExistence type="predicted"/>
<dbReference type="EMBL" id="JBBXMP010000001">
    <property type="protein sequence ID" value="KAL0072463.1"/>
    <property type="molecule type" value="Genomic_DNA"/>
</dbReference>
<gene>
    <name evidence="2" type="ORF">AAF712_000226</name>
</gene>
<name>A0ABR3AFG2_9AGAR</name>
<keyword evidence="1" id="KW-0732">Signal</keyword>
<comment type="caution">
    <text evidence="2">The sequence shown here is derived from an EMBL/GenBank/DDBJ whole genome shotgun (WGS) entry which is preliminary data.</text>
</comment>
<dbReference type="Gene3D" id="6.10.110.10">
    <property type="match status" value="1"/>
</dbReference>